<keyword evidence="8 13" id="KW-0808">Transferase</keyword>
<dbReference type="GO" id="GO:0030170">
    <property type="term" value="F:pyridoxal phosphate binding"/>
    <property type="evidence" value="ECO:0007669"/>
    <property type="project" value="InterPro"/>
</dbReference>
<evidence type="ECO:0000256" key="7">
    <source>
        <dbReference type="ARBA" id="ARBA00022676"/>
    </source>
</evidence>
<keyword evidence="5" id="KW-0963">Cytoplasm</keyword>
<dbReference type="PaxDb" id="411461-DORFOR_02765"/>
<comment type="catalytic activity">
    <reaction evidence="1 13">
        <text>[(1-&gt;4)-alpha-D-glucosyl](n) + phosphate = [(1-&gt;4)-alpha-D-glucosyl](n-1) + alpha-D-glucose 1-phosphate</text>
        <dbReference type="Rhea" id="RHEA:41732"/>
        <dbReference type="Rhea" id="RHEA-COMP:9584"/>
        <dbReference type="Rhea" id="RHEA-COMP:9586"/>
        <dbReference type="ChEBI" id="CHEBI:15444"/>
        <dbReference type="ChEBI" id="CHEBI:43474"/>
        <dbReference type="ChEBI" id="CHEBI:58601"/>
        <dbReference type="EC" id="2.4.1.1"/>
    </reaction>
</comment>
<dbReference type="Gene3D" id="3.40.50.2000">
    <property type="entry name" value="Glycogen Phosphorylase B"/>
    <property type="match status" value="2"/>
</dbReference>
<evidence type="ECO:0000313" key="14">
    <source>
        <dbReference type="EMBL" id="EDR46157.1"/>
    </source>
</evidence>
<dbReference type="EMBL" id="AAXA02000015">
    <property type="protein sequence ID" value="EDR46157.1"/>
    <property type="molecule type" value="Genomic_DNA"/>
</dbReference>
<evidence type="ECO:0000256" key="3">
    <source>
        <dbReference type="ARBA" id="ARBA00004496"/>
    </source>
</evidence>
<sequence>MNRSAPADLFFYLTFPETRARKDQNNMINPRFEKKAFKKEVEQNVKQLFRKTVDEVSQQELYQAVSYVVKDAIIDDWIATQKQYEKDDPKIVYYMSMEFLLGRALGNNLINMTAYKEVKEALEEMGLNLNELEDQEPDPALGNGGLGRLAACFLDSLASLGYAAYGCGIRYRYGMFKQKIKDGYQEEKPDNWLKNGNPFELRRPEYAKEVRFGGNIRVEYDDKTGDIRFKQENYESVLAVPYDYPIVGYDNHIVNTLRIWDAEPIVDFQLDSFDRGDYHKAVEQQNLAKTIVEVLYPNDNHYAGKELRLKQQYFFVSASLQAALEKYKKNHDDIHKLPEKMTIQMNDTHPTVAVAELMRLLLDEEGLGWDEAWEITTKTCAYTNHTIMEEALEKWPIDLFSRLLPRVYQIIQEIDRRFVAKIREMYPGNEEKVAKMQILRDGQVKMAHLAIVAGYSVNGVARLHTEILKKQELRDFYEMMPQKFNNKTNGITQRRFLMHGNPLLADWVTDKLGTKDWITDLSLMSGLKKWVDDEEALKEFMSIKYENKVRLAKYIKEHNGIEVDPRSIFDVQVKRLHEYKRQFLNILHVMYLYNEIKEHPEISFYPRTFIFGAKASAGYIRAKQIIKLINSVADVVNNDRSINGKLKVVFIEDYRVSNAEIIFAAADVSEQISTASKEASGTGNMKFMLNGAPTLGTMDGANVEIVEEVGAENAFIFGLSSDEVINYENNGGYNPMDIYNSDADIRRVVNQLVDGTYSQGDKEMYRDLYNSLLTAQGGSKADTYFILKDFRSYADTQKKVEEAYRDKDRWAKMALLNTASCGKFSSDRTIQEYVDDIWHLDKVTVEV</sequence>
<dbReference type="PROSITE" id="PS00102">
    <property type="entry name" value="PHOSPHORYLASE"/>
    <property type="match status" value="1"/>
</dbReference>
<evidence type="ECO:0000256" key="1">
    <source>
        <dbReference type="ARBA" id="ARBA00001275"/>
    </source>
</evidence>
<evidence type="ECO:0000256" key="11">
    <source>
        <dbReference type="ARBA" id="ARBA00025174"/>
    </source>
</evidence>
<dbReference type="Proteomes" id="UP000005359">
    <property type="component" value="Unassembled WGS sequence"/>
</dbReference>
<dbReference type="InterPro" id="IPR035090">
    <property type="entry name" value="Pyridoxal_P_attach_site"/>
</dbReference>
<dbReference type="PIRSF" id="PIRSF000460">
    <property type="entry name" value="Pprylas_GlgP"/>
    <property type="match status" value="1"/>
</dbReference>
<dbReference type="PANTHER" id="PTHR11468">
    <property type="entry name" value="GLYCOGEN PHOSPHORYLASE"/>
    <property type="match status" value="1"/>
</dbReference>
<evidence type="ECO:0000256" key="9">
    <source>
        <dbReference type="ARBA" id="ARBA00022898"/>
    </source>
</evidence>
<comment type="function">
    <text evidence="11">Phosphorylase is an important allosteric enzyme in carbohydrate metabolism. Enzymes from different sources differ in their regulatory mechanisms and in their natural substrates. However, all known phosphorylases share catalytic and structural properties.</text>
</comment>
<dbReference type="FunFam" id="3.40.50.2000:FF:000003">
    <property type="entry name" value="Alpha-1,4 glucan phosphorylase"/>
    <property type="match status" value="1"/>
</dbReference>
<dbReference type="GO" id="GO:0005737">
    <property type="term" value="C:cytoplasm"/>
    <property type="evidence" value="ECO:0007669"/>
    <property type="project" value="UniProtKB-SubCell"/>
</dbReference>
<keyword evidence="7 13" id="KW-0328">Glycosyltransferase</keyword>
<dbReference type="GO" id="GO:0005980">
    <property type="term" value="P:glycogen catabolic process"/>
    <property type="evidence" value="ECO:0007669"/>
    <property type="project" value="TreeGrafter"/>
</dbReference>
<dbReference type="NCBIfam" id="TIGR02093">
    <property type="entry name" value="P_ylase"/>
    <property type="match status" value="1"/>
</dbReference>
<gene>
    <name evidence="14" type="primary">glgP</name>
    <name evidence="14" type="ORF">DORFOR_02765</name>
</gene>
<dbReference type="AlphaFoldDB" id="B0G903"/>
<reference evidence="14 15" key="2">
    <citation type="submission" date="2007-10" db="EMBL/GenBank/DDBJ databases">
        <authorList>
            <person name="Fulton L."/>
            <person name="Clifton S."/>
            <person name="Fulton B."/>
            <person name="Xu J."/>
            <person name="Minx P."/>
            <person name="Pepin K.H."/>
            <person name="Johnson M."/>
            <person name="Thiruvilangam P."/>
            <person name="Bhonagiri V."/>
            <person name="Nash W.E."/>
            <person name="Wang C."/>
            <person name="Mardis E.R."/>
            <person name="Wilson R.K."/>
        </authorList>
    </citation>
    <scope>NUCLEOTIDE SEQUENCE [LARGE SCALE GENOMIC DNA]</scope>
    <source>
        <strain evidence="14 15">ATCC 27755</strain>
    </source>
</reference>
<dbReference type="FunFam" id="3.40.50.2000:FF:000153">
    <property type="entry name" value="Alpha-1,4 glucan phosphorylase"/>
    <property type="match status" value="1"/>
</dbReference>
<keyword evidence="10 13" id="KW-0119">Carbohydrate metabolism</keyword>
<dbReference type="PANTHER" id="PTHR11468:SF3">
    <property type="entry name" value="GLYCOGEN PHOSPHORYLASE, LIVER FORM"/>
    <property type="match status" value="1"/>
</dbReference>
<protein>
    <recommendedName>
        <fullName evidence="13">Alpha-1,4 glucan phosphorylase</fullName>
        <ecNumber evidence="13">2.4.1.1</ecNumber>
    </recommendedName>
</protein>
<evidence type="ECO:0000256" key="4">
    <source>
        <dbReference type="ARBA" id="ARBA00006047"/>
    </source>
</evidence>
<feature type="modified residue" description="N6-(pyridoxal phosphate)lysine" evidence="12">
    <location>
        <position position="686"/>
    </location>
</feature>
<proteinExistence type="inferred from homology"/>
<dbReference type="CDD" id="cd04300">
    <property type="entry name" value="GT35_Glycogen_Phosphorylase"/>
    <property type="match status" value="1"/>
</dbReference>
<dbReference type="InterPro" id="IPR000811">
    <property type="entry name" value="Glyco_trans_35"/>
</dbReference>
<evidence type="ECO:0000256" key="13">
    <source>
        <dbReference type="RuleBase" id="RU000587"/>
    </source>
</evidence>
<accession>B0G903</accession>
<evidence type="ECO:0000256" key="5">
    <source>
        <dbReference type="ARBA" id="ARBA00022490"/>
    </source>
</evidence>
<evidence type="ECO:0000313" key="15">
    <source>
        <dbReference type="Proteomes" id="UP000005359"/>
    </source>
</evidence>
<reference evidence="14 15" key="1">
    <citation type="submission" date="2007-10" db="EMBL/GenBank/DDBJ databases">
        <title>Draft genome sequence of Dorea formicigenerans(ATCC 27755).</title>
        <authorList>
            <person name="Sudarsanam P."/>
            <person name="Ley R."/>
            <person name="Guruge J."/>
            <person name="Turnbaugh P.J."/>
            <person name="Mahowald M."/>
            <person name="Liep D."/>
            <person name="Gordon J."/>
        </authorList>
    </citation>
    <scope>NUCLEOTIDE SEQUENCE [LARGE SCALE GENOMIC DNA]</scope>
    <source>
        <strain evidence="14 15">ATCC 27755</strain>
    </source>
</reference>
<keyword evidence="9 12" id="KW-0663">Pyridoxal phosphate</keyword>
<evidence type="ECO:0000256" key="6">
    <source>
        <dbReference type="ARBA" id="ARBA00022533"/>
    </source>
</evidence>
<dbReference type="Pfam" id="PF00343">
    <property type="entry name" value="Phosphorylase"/>
    <property type="match status" value="1"/>
</dbReference>
<evidence type="ECO:0000256" key="10">
    <source>
        <dbReference type="ARBA" id="ARBA00023277"/>
    </source>
</evidence>
<dbReference type="InterPro" id="IPR011833">
    <property type="entry name" value="Glycg_phsphrylas"/>
</dbReference>
<comment type="cofactor">
    <cofactor evidence="2 13">
        <name>pyridoxal 5'-phosphate</name>
        <dbReference type="ChEBI" id="CHEBI:597326"/>
    </cofactor>
</comment>
<keyword evidence="6" id="KW-0021">Allosteric enzyme</keyword>
<dbReference type="EC" id="2.4.1.1" evidence="13"/>
<evidence type="ECO:0000256" key="12">
    <source>
        <dbReference type="PIRSR" id="PIRSR000460-1"/>
    </source>
</evidence>
<evidence type="ECO:0000256" key="2">
    <source>
        <dbReference type="ARBA" id="ARBA00001933"/>
    </source>
</evidence>
<dbReference type="eggNOG" id="COG0058">
    <property type="taxonomic scope" value="Bacteria"/>
</dbReference>
<comment type="similarity">
    <text evidence="4 13">Belongs to the glycogen phosphorylase family.</text>
</comment>
<dbReference type="SUPFAM" id="SSF53756">
    <property type="entry name" value="UDP-Glycosyltransferase/glycogen phosphorylase"/>
    <property type="match status" value="1"/>
</dbReference>
<organism evidence="14 15">
    <name type="scientific">Dorea formicigenerans ATCC 27755</name>
    <dbReference type="NCBI Taxonomy" id="411461"/>
    <lineage>
        <taxon>Bacteria</taxon>
        <taxon>Bacillati</taxon>
        <taxon>Bacillota</taxon>
        <taxon>Clostridia</taxon>
        <taxon>Lachnospirales</taxon>
        <taxon>Lachnospiraceae</taxon>
        <taxon>Dorea</taxon>
    </lineage>
</organism>
<name>B0G903_9FIRM</name>
<comment type="caution">
    <text evidence="14">The sequence shown here is derived from an EMBL/GenBank/DDBJ whole genome shotgun (WGS) entry which is preliminary data.</text>
</comment>
<comment type="subcellular location">
    <subcellularLocation>
        <location evidence="3">Cytoplasm</location>
    </subcellularLocation>
</comment>
<dbReference type="GO" id="GO:0008184">
    <property type="term" value="F:glycogen phosphorylase activity"/>
    <property type="evidence" value="ECO:0007669"/>
    <property type="project" value="InterPro"/>
</dbReference>
<comment type="function">
    <text evidence="13">Allosteric enzyme that catalyzes the rate-limiting step in glycogen catabolism, the phosphorolytic cleavage of glycogen to produce glucose-1-phosphate, and plays a central role in maintaining cellular and organismal glucose homeostasis.</text>
</comment>
<dbReference type="STRING" id="411461.DORFOR_02765"/>
<evidence type="ECO:0000256" key="8">
    <source>
        <dbReference type="ARBA" id="ARBA00022679"/>
    </source>
</evidence>